<feature type="transmembrane region" description="Helical" evidence="2">
    <location>
        <begin position="232"/>
        <end position="249"/>
    </location>
</feature>
<accession>A0A1I0VBM7</accession>
<dbReference type="EMBL" id="FOKG01000001">
    <property type="protein sequence ID" value="SFA73463.1"/>
    <property type="molecule type" value="Genomic_DNA"/>
</dbReference>
<feature type="transmembrane region" description="Helical" evidence="2">
    <location>
        <begin position="61"/>
        <end position="83"/>
    </location>
</feature>
<dbReference type="Proteomes" id="UP000243799">
    <property type="component" value="Unassembled WGS sequence"/>
</dbReference>
<evidence type="ECO:0008006" key="5">
    <source>
        <dbReference type="Google" id="ProtNLM"/>
    </source>
</evidence>
<dbReference type="STRING" id="490629.SAMN05216266_101127"/>
<reference evidence="4" key="1">
    <citation type="submission" date="2016-10" db="EMBL/GenBank/DDBJ databases">
        <authorList>
            <person name="Varghese N."/>
            <person name="Submissions S."/>
        </authorList>
    </citation>
    <scope>NUCLEOTIDE SEQUENCE [LARGE SCALE GENOMIC DNA]</scope>
    <source>
        <strain evidence="4">CGMCC 4.3568</strain>
    </source>
</reference>
<dbReference type="AlphaFoldDB" id="A0A1I0VBM7"/>
<dbReference type="RefSeq" id="WP_091667903.1">
    <property type="nucleotide sequence ID" value="NZ_FOKG01000001.1"/>
</dbReference>
<feature type="region of interest" description="Disordered" evidence="1">
    <location>
        <begin position="1"/>
        <end position="37"/>
    </location>
</feature>
<sequence>MTSTATRAGNHGGSGPPAGAAMEPASRRDPGAKSGVAGMLDLPGQAYRSVVRSASSTPGRLSVIAVGLVVLALLTALVGAFAVQDKKDTIDGLIDHREPLAAAAQEVYRSLSDADATAASAFLSTGAEPPELRSRYEQDIARAGAALAKAASDSAGVPAAAEQVDVISQRLPVYTGLVETARANNRQGFPAGASYLREASELMRATILPAAESLYRIDTERLFAEQDDATDFPWFTALLTFGLLGALVYTQIHLRRRTNRVFNVGLVIATVAVGIAILWSTVAMTVQSVLVSSGSEDGTEQVDVLVRARIAALQARADETLTLVARGGDSDYEEEFSQLAAQFAGPDGQSGLLQEARDRTDGQEATEHLDRARENATAWLAAHAEVRELDDTGDHASAVTMAIDGQDEASAAAAFYRLDNDLSEAIGVARQTFLDDTTNGSRALILLTPGFAVLAVIAALGATMGIRERLLEYR</sequence>
<evidence type="ECO:0000256" key="2">
    <source>
        <dbReference type="SAM" id="Phobius"/>
    </source>
</evidence>
<dbReference type="OrthoDB" id="3218196at2"/>
<evidence type="ECO:0000256" key="1">
    <source>
        <dbReference type="SAM" id="MobiDB-lite"/>
    </source>
</evidence>
<organism evidence="3 4">
    <name type="scientific">Amycolatopsis marina</name>
    <dbReference type="NCBI Taxonomy" id="490629"/>
    <lineage>
        <taxon>Bacteria</taxon>
        <taxon>Bacillati</taxon>
        <taxon>Actinomycetota</taxon>
        <taxon>Actinomycetes</taxon>
        <taxon>Pseudonocardiales</taxon>
        <taxon>Pseudonocardiaceae</taxon>
        <taxon>Amycolatopsis</taxon>
    </lineage>
</organism>
<gene>
    <name evidence="3" type="ORF">SAMN05216266_101127</name>
</gene>
<proteinExistence type="predicted"/>
<evidence type="ECO:0000313" key="4">
    <source>
        <dbReference type="Proteomes" id="UP000243799"/>
    </source>
</evidence>
<feature type="transmembrane region" description="Helical" evidence="2">
    <location>
        <begin position="443"/>
        <end position="466"/>
    </location>
</feature>
<keyword evidence="2" id="KW-0812">Transmembrane</keyword>
<protein>
    <recommendedName>
        <fullName evidence="5">Secreted protein</fullName>
    </recommendedName>
</protein>
<name>A0A1I0VBM7_9PSEU</name>
<feature type="transmembrane region" description="Helical" evidence="2">
    <location>
        <begin position="261"/>
        <end position="282"/>
    </location>
</feature>
<evidence type="ECO:0000313" key="3">
    <source>
        <dbReference type="EMBL" id="SFA73463.1"/>
    </source>
</evidence>
<keyword evidence="2" id="KW-0472">Membrane</keyword>
<keyword evidence="4" id="KW-1185">Reference proteome</keyword>
<keyword evidence="2" id="KW-1133">Transmembrane helix</keyword>